<sequence length="351" mass="39290">MPSEVIVMLTERQLLILETIIQDYTDVGRPIGSKALERQLPVHVSSATIRNEMSVLERLGLVNKEHSSSGRVPSLKGYRYYVDNLVKPDATDKQTLESIRTSFGSQFFKSDEILAESAQILSEMTNYTAIAFKPESSDVFLQGFRVMPMGKQRVMVILAMSDGTVESQIFNLPKHINGEELEAMVRVINDQVVGLPIAQVVNKLHESIPLLLHYVHQPRGFLDVFGKILDKAAQDQFFIGGKLNLLNFVENGDIDQIKTLYSLIDRYDDINDLIGNSGENIQVKIGNELTNSSLANYSLISATYDVDQHGKGLIALLGPTNMPYSKMIGLLGTLREELASRLLDYYNLYDE</sequence>
<dbReference type="Gene3D" id="3.30.390.60">
    <property type="entry name" value="Heat-inducible transcription repressor hrca homolog, domain 3"/>
    <property type="match status" value="1"/>
</dbReference>
<dbReference type="GO" id="GO:0003677">
    <property type="term" value="F:DNA binding"/>
    <property type="evidence" value="ECO:0007669"/>
    <property type="project" value="InterPro"/>
</dbReference>
<evidence type="ECO:0000256" key="3">
    <source>
        <dbReference type="ARBA" id="ARBA00023016"/>
    </source>
</evidence>
<dbReference type="SUPFAM" id="SSF46785">
    <property type="entry name" value="Winged helix' DNA-binding domain"/>
    <property type="match status" value="1"/>
</dbReference>
<organism evidence="8 9">
    <name type="scientific">Liquorilactobacillus uvarum DSM 19971</name>
    <dbReference type="NCBI Taxonomy" id="1423812"/>
    <lineage>
        <taxon>Bacteria</taxon>
        <taxon>Bacillati</taxon>
        <taxon>Bacillota</taxon>
        <taxon>Bacilli</taxon>
        <taxon>Lactobacillales</taxon>
        <taxon>Lactobacillaceae</taxon>
        <taxon>Liquorilactobacillus</taxon>
    </lineage>
</organism>
<comment type="similarity">
    <text evidence="5">Belongs to the HrcA family.</text>
</comment>
<accession>A0A0R1Q1B1</accession>
<keyword evidence="9" id="KW-1185">Reference proteome</keyword>
<evidence type="ECO:0000256" key="4">
    <source>
        <dbReference type="ARBA" id="ARBA00023163"/>
    </source>
</evidence>
<dbReference type="InterPro" id="IPR036388">
    <property type="entry name" value="WH-like_DNA-bd_sf"/>
</dbReference>
<dbReference type="PIRSF" id="PIRSF005485">
    <property type="entry name" value="HrcA"/>
    <property type="match status" value="1"/>
</dbReference>
<keyword evidence="3 5" id="KW-0346">Stress response</keyword>
<dbReference type="InterPro" id="IPR029016">
    <property type="entry name" value="GAF-like_dom_sf"/>
</dbReference>
<dbReference type="SUPFAM" id="SSF55781">
    <property type="entry name" value="GAF domain-like"/>
    <property type="match status" value="1"/>
</dbReference>
<dbReference type="Pfam" id="PF01628">
    <property type="entry name" value="HrcA"/>
    <property type="match status" value="1"/>
</dbReference>
<dbReference type="InterPro" id="IPR023120">
    <property type="entry name" value="WHTH_transcript_rep_HrcA_IDD"/>
</dbReference>
<dbReference type="STRING" id="1423812.FD20_GL001681"/>
<dbReference type="Pfam" id="PF03444">
    <property type="entry name" value="WHD_HrcA"/>
    <property type="match status" value="1"/>
</dbReference>
<dbReference type="NCBIfam" id="TIGR00331">
    <property type="entry name" value="hrcA"/>
    <property type="match status" value="1"/>
</dbReference>
<evidence type="ECO:0000313" key="9">
    <source>
        <dbReference type="Proteomes" id="UP000051155"/>
    </source>
</evidence>
<gene>
    <name evidence="5" type="primary">hrcA</name>
    <name evidence="8" type="ORF">FD20_GL001681</name>
</gene>
<dbReference type="GO" id="GO:0045892">
    <property type="term" value="P:negative regulation of DNA-templated transcription"/>
    <property type="evidence" value="ECO:0007669"/>
    <property type="project" value="UniProtKB-UniRule"/>
</dbReference>
<dbReference type="InterPro" id="IPR005104">
    <property type="entry name" value="WHTH_HrcA_DNA-bd"/>
</dbReference>
<reference evidence="8 9" key="1">
    <citation type="journal article" date="2015" name="Genome Announc.">
        <title>Expanding the biotechnology potential of lactobacilli through comparative genomics of 213 strains and associated genera.</title>
        <authorList>
            <person name="Sun Z."/>
            <person name="Harris H.M."/>
            <person name="McCann A."/>
            <person name="Guo C."/>
            <person name="Argimon S."/>
            <person name="Zhang W."/>
            <person name="Yang X."/>
            <person name="Jeffery I.B."/>
            <person name="Cooney J.C."/>
            <person name="Kagawa T.F."/>
            <person name="Liu W."/>
            <person name="Song Y."/>
            <person name="Salvetti E."/>
            <person name="Wrobel A."/>
            <person name="Rasinkangas P."/>
            <person name="Parkhill J."/>
            <person name="Rea M.C."/>
            <person name="O'Sullivan O."/>
            <person name="Ritari J."/>
            <person name="Douillard F.P."/>
            <person name="Paul Ross R."/>
            <person name="Yang R."/>
            <person name="Briner A.E."/>
            <person name="Felis G.E."/>
            <person name="de Vos W.M."/>
            <person name="Barrangou R."/>
            <person name="Klaenhammer T.R."/>
            <person name="Caufield P.W."/>
            <person name="Cui Y."/>
            <person name="Zhang H."/>
            <person name="O'Toole P.W."/>
        </authorList>
    </citation>
    <scope>NUCLEOTIDE SEQUENCE [LARGE SCALE GENOMIC DNA]</scope>
    <source>
        <strain evidence="8 9">DSM 19971</strain>
    </source>
</reference>
<dbReference type="InterPro" id="IPR036390">
    <property type="entry name" value="WH_DNA-bd_sf"/>
</dbReference>
<name>A0A0R1Q1B1_9LACO</name>
<keyword evidence="2 5" id="KW-0805">Transcription regulation</keyword>
<evidence type="ECO:0000256" key="1">
    <source>
        <dbReference type="ARBA" id="ARBA00022491"/>
    </source>
</evidence>
<proteinExistence type="inferred from homology"/>
<dbReference type="EMBL" id="AZEG01000004">
    <property type="protein sequence ID" value="KRL38479.1"/>
    <property type="molecule type" value="Genomic_DNA"/>
</dbReference>
<evidence type="ECO:0000313" key="8">
    <source>
        <dbReference type="EMBL" id="KRL38479.1"/>
    </source>
</evidence>
<dbReference type="PANTHER" id="PTHR34824:SF1">
    <property type="entry name" value="HEAT-INDUCIBLE TRANSCRIPTION REPRESSOR HRCA"/>
    <property type="match status" value="1"/>
</dbReference>
<dbReference type="InterPro" id="IPR021153">
    <property type="entry name" value="HrcA_C"/>
</dbReference>
<evidence type="ECO:0000256" key="5">
    <source>
        <dbReference type="HAMAP-Rule" id="MF_00081"/>
    </source>
</evidence>
<evidence type="ECO:0000256" key="2">
    <source>
        <dbReference type="ARBA" id="ARBA00023015"/>
    </source>
</evidence>
<evidence type="ECO:0000259" key="6">
    <source>
        <dbReference type="Pfam" id="PF01628"/>
    </source>
</evidence>
<dbReference type="AlphaFoldDB" id="A0A0R1Q1B1"/>
<dbReference type="PATRIC" id="fig|1423812.3.peg.1792"/>
<dbReference type="Gene3D" id="1.10.10.10">
    <property type="entry name" value="Winged helix-like DNA-binding domain superfamily/Winged helix DNA-binding domain"/>
    <property type="match status" value="1"/>
</dbReference>
<dbReference type="PANTHER" id="PTHR34824">
    <property type="entry name" value="HEAT-INDUCIBLE TRANSCRIPTION REPRESSOR HRCA"/>
    <property type="match status" value="1"/>
</dbReference>
<keyword evidence="1 5" id="KW-0678">Repressor</keyword>
<protein>
    <recommendedName>
        <fullName evidence="5">Heat-inducible transcription repressor HrcA</fullName>
    </recommendedName>
</protein>
<feature type="domain" description="Heat-inducible transcription repressor HrcA C-terminal" evidence="6">
    <location>
        <begin position="111"/>
        <end position="328"/>
    </location>
</feature>
<evidence type="ECO:0000259" key="7">
    <source>
        <dbReference type="Pfam" id="PF03444"/>
    </source>
</evidence>
<keyword evidence="4 5" id="KW-0804">Transcription</keyword>
<dbReference type="InterPro" id="IPR002571">
    <property type="entry name" value="HrcA"/>
</dbReference>
<dbReference type="Gene3D" id="3.30.450.40">
    <property type="match status" value="1"/>
</dbReference>
<dbReference type="Proteomes" id="UP000051155">
    <property type="component" value="Unassembled WGS sequence"/>
</dbReference>
<dbReference type="HAMAP" id="MF_00081">
    <property type="entry name" value="HrcA"/>
    <property type="match status" value="1"/>
</dbReference>
<feature type="domain" description="Winged helix-turn-helix transcription repressor HrcA DNA-binding" evidence="7">
    <location>
        <begin position="8"/>
        <end position="79"/>
    </location>
</feature>
<comment type="caution">
    <text evidence="8">The sequence shown here is derived from an EMBL/GenBank/DDBJ whole genome shotgun (WGS) entry which is preliminary data.</text>
</comment>
<comment type="function">
    <text evidence="5">Negative regulator of class I heat shock genes (grpE-dnaK-dnaJ and groELS operons). Prevents heat-shock induction of these operons.</text>
</comment>